<feature type="chain" id="PRO_5046598117" evidence="1">
    <location>
        <begin position="21"/>
        <end position="78"/>
    </location>
</feature>
<feature type="signal peptide" evidence="1">
    <location>
        <begin position="1"/>
        <end position="20"/>
    </location>
</feature>
<gene>
    <name evidence="2" type="ORF">ACFSW6_18355</name>
</gene>
<dbReference type="Proteomes" id="UP001597463">
    <property type="component" value="Unassembled WGS sequence"/>
</dbReference>
<protein>
    <submittedName>
        <fullName evidence="2">DUF333 domain-containing protein</fullName>
    </submittedName>
</protein>
<name>A0ABW5US11_9BURK</name>
<evidence type="ECO:0000313" key="3">
    <source>
        <dbReference type="Proteomes" id="UP001597463"/>
    </source>
</evidence>
<evidence type="ECO:0000256" key="1">
    <source>
        <dbReference type="SAM" id="SignalP"/>
    </source>
</evidence>
<dbReference type="EMBL" id="JBHUMV010000009">
    <property type="protein sequence ID" value="MFD2756035.1"/>
    <property type="molecule type" value="Genomic_DNA"/>
</dbReference>
<dbReference type="PANTHER" id="PTHR38008:SF2">
    <property type="entry name" value="HEMOLYSIN"/>
    <property type="match status" value="1"/>
</dbReference>
<dbReference type="RefSeq" id="WP_066479400.1">
    <property type="nucleotide sequence ID" value="NZ_BCNT01000009.1"/>
</dbReference>
<keyword evidence="1" id="KW-0732">Signal</keyword>
<sequence>MAACLAVTACGTSAPGPAPASAPAVPPAVGMANPASVHCARLGGRLVIEGTARGQVGMCHLPDGSVQEEWALYRRDHR</sequence>
<organism evidence="2 3">
    <name type="scientific">Comamonas terrae</name>
    <dbReference type="NCBI Taxonomy" id="673548"/>
    <lineage>
        <taxon>Bacteria</taxon>
        <taxon>Pseudomonadati</taxon>
        <taxon>Pseudomonadota</taxon>
        <taxon>Betaproteobacteria</taxon>
        <taxon>Burkholderiales</taxon>
        <taxon>Comamonadaceae</taxon>
        <taxon>Comamonas</taxon>
    </lineage>
</organism>
<evidence type="ECO:0000313" key="2">
    <source>
        <dbReference type="EMBL" id="MFD2756035.1"/>
    </source>
</evidence>
<dbReference type="Pfam" id="PF03891">
    <property type="entry name" value="DUF333"/>
    <property type="match status" value="1"/>
</dbReference>
<dbReference type="InterPro" id="IPR005590">
    <property type="entry name" value="DUF333"/>
</dbReference>
<comment type="caution">
    <text evidence="2">The sequence shown here is derived from an EMBL/GenBank/DDBJ whole genome shotgun (WGS) entry which is preliminary data.</text>
</comment>
<dbReference type="PANTHER" id="PTHR38008">
    <property type="entry name" value="HEMOLYSIN-RELATED"/>
    <property type="match status" value="1"/>
</dbReference>
<accession>A0ABW5US11</accession>
<keyword evidence="3" id="KW-1185">Reference proteome</keyword>
<reference evidence="3" key="1">
    <citation type="journal article" date="2019" name="Int. J. Syst. Evol. Microbiol.">
        <title>The Global Catalogue of Microorganisms (GCM) 10K type strain sequencing project: providing services to taxonomists for standard genome sequencing and annotation.</title>
        <authorList>
            <consortium name="The Broad Institute Genomics Platform"/>
            <consortium name="The Broad Institute Genome Sequencing Center for Infectious Disease"/>
            <person name="Wu L."/>
            <person name="Ma J."/>
        </authorList>
    </citation>
    <scope>NUCLEOTIDE SEQUENCE [LARGE SCALE GENOMIC DNA]</scope>
    <source>
        <strain evidence="3">TISTR 1906</strain>
    </source>
</reference>
<proteinExistence type="predicted"/>